<feature type="transmembrane region" description="Helical" evidence="5">
    <location>
        <begin position="113"/>
        <end position="134"/>
    </location>
</feature>
<evidence type="ECO:0000256" key="3">
    <source>
        <dbReference type="ARBA" id="ARBA00022989"/>
    </source>
</evidence>
<keyword evidence="7" id="KW-1185">Reference proteome</keyword>
<keyword evidence="4 5" id="KW-0472">Membrane</keyword>
<protein>
    <submittedName>
        <fullName evidence="6">Energy-coupling factor transporter transmembrane component T family protein</fullName>
    </submittedName>
</protein>
<dbReference type="Pfam" id="PF02361">
    <property type="entry name" value="CbiQ"/>
    <property type="match status" value="1"/>
</dbReference>
<keyword evidence="3 5" id="KW-1133">Transmembrane helix</keyword>
<evidence type="ECO:0000256" key="4">
    <source>
        <dbReference type="ARBA" id="ARBA00023136"/>
    </source>
</evidence>
<dbReference type="RefSeq" id="WP_377490191.1">
    <property type="nucleotide sequence ID" value="NZ_JBHMDO010000008.1"/>
</dbReference>
<evidence type="ECO:0000313" key="7">
    <source>
        <dbReference type="Proteomes" id="UP001589747"/>
    </source>
</evidence>
<feature type="transmembrane region" description="Helical" evidence="5">
    <location>
        <begin position="62"/>
        <end position="83"/>
    </location>
</feature>
<dbReference type="CDD" id="cd16914">
    <property type="entry name" value="EcfT"/>
    <property type="match status" value="1"/>
</dbReference>
<accession>A0ABV5KIM7</accession>
<dbReference type="Proteomes" id="UP001589747">
    <property type="component" value="Unassembled WGS sequence"/>
</dbReference>
<dbReference type="EMBL" id="JBHMDO010000008">
    <property type="protein sequence ID" value="MFB9325073.1"/>
    <property type="molecule type" value="Genomic_DNA"/>
</dbReference>
<comment type="caution">
    <text evidence="6">The sequence shown here is derived from an EMBL/GenBank/DDBJ whole genome shotgun (WGS) entry which is preliminary data.</text>
</comment>
<evidence type="ECO:0000313" key="6">
    <source>
        <dbReference type="EMBL" id="MFB9325073.1"/>
    </source>
</evidence>
<feature type="transmembrane region" description="Helical" evidence="5">
    <location>
        <begin position="224"/>
        <end position="251"/>
    </location>
</feature>
<evidence type="ECO:0000256" key="2">
    <source>
        <dbReference type="ARBA" id="ARBA00022692"/>
    </source>
</evidence>
<sequence length="265" mass="30205">MNLTFPFRETWLHRVNPGVKLAAFLALFVVVMLVHNLNSLMNMTFGLLLLIAVCSGHPWRRLLLYASPFLLVFVSSSAGMAMFGTGETTWFRYGLIHVTEESFYRGLHLGFRALNMAGAGLLFGLTTRPVYLFYSLMQQYRLPPKYAYSFLAAMRMLPLMAEELQTLRHALLVRGVRAGWTPRGLYLTIQRYAIPLLAQSIRRAQRVAVAMESKRFVSEAERTYYYRVGFSAWDIVFVLALTAIVLLAFWIGGHWPYVASTDVRG</sequence>
<name>A0ABV5KIM7_9BACL</name>
<dbReference type="PANTHER" id="PTHR33514">
    <property type="entry name" value="PROTEIN ABCI12, CHLOROPLASTIC"/>
    <property type="match status" value="1"/>
</dbReference>
<feature type="transmembrane region" description="Helical" evidence="5">
    <location>
        <begin position="21"/>
        <end position="50"/>
    </location>
</feature>
<keyword evidence="2 5" id="KW-0812">Transmembrane</keyword>
<comment type="subcellular location">
    <subcellularLocation>
        <location evidence="1">Membrane</location>
        <topology evidence="1">Multi-pass membrane protein</topology>
    </subcellularLocation>
</comment>
<proteinExistence type="predicted"/>
<reference evidence="6 7" key="1">
    <citation type="submission" date="2024-09" db="EMBL/GenBank/DDBJ databases">
        <authorList>
            <person name="Sun Q."/>
            <person name="Mori K."/>
        </authorList>
    </citation>
    <scope>NUCLEOTIDE SEQUENCE [LARGE SCALE GENOMIC DNA]</scope>
    <source>
        <strain evidence="6 7">TISTR 2452</strain>
    </source>
</reference>
<evidence type="ECO:0000256" key="1">
    <source>
        <dbReference type="ARBA" id="ARBA00004141"/>
    </source>
</evidence>
<gene>
    <name evidence="6" type="ORF">ACFFSY_03940</name>
</gene>
<dbReference type="PANTHER" id="PTHR33514:SF1">
    <property type="entry name" value="ABC TRANSPORTER PERMEASE"/>
    <property type="match status" value="1"/>
</dbReference>
<evidence type="ECO:0000256" key="5">
    <source>
        <dbReference type="SAM" id="Phobius"/>
    </source>
</evidence>
<dbReference type="InterPro" id="IPR003339">
    <property type="entry name" value="ABC/ECF_trnsptr_transmembrane"/>
</dbReference>
<organism evidence="6 7">
    <name type="scientific">Paenibacillus aurantiacus</name>
    <dbReference type="NCBI Taxonomy" id="1936118"/>
    <lineage>
        <taxon>Bacteria</taxon>
        <taxon>Bacillati</taxon>
        <taxon>Bacillota</taxon>
        <taxon>Bacilli</taxon>
        <taxon>Bacillales</taxon>
        <taxon>Paenibacillaceae</taxon>
        <taxon>Paenibacillus</taxon>
    </lineage>
</organism>